<dbReference type="EMBL" id="JAIWYP010000024">
    <property type="protein sequence ID" value="KAH3692237.1"/>
    <property type="molecule type" value="Genomic_DNA"/>
</dbReference>
<dbReference type="Proteomes" id="UP000828390">
    <property type="component" value="Unassembled WGS sequence"/>
</dbReference>
<name>A0A9D4BFZ7_DREPO</name>
<evidence type="ECO:0000256" key="1">
    <source>
        <dbReference type="SAM" id="Phobius"/>
    </source>
</evidence>
<keyword evidence="1" id="KW-1133">Transmembrane helix</keyword>
<reference evidence="2" key="2">
    <citation type="submission" date="2020-11" db="EMBL/GenBank/DDBJ databases">
        <authorList>
            <person name="McCartney M.A."/>
            <person name="Auch B."/>
            <person name="Kono T."/>
            <person name="Mallez S."/>
            <person name="Becker A."/>
            <person name="Gohl D.M."/>
            <person name="Silverstein K.A.T."/>
            <person name="Koren S."/>
            <person name="Bechman K.B."/>
            <person name="Herman A."/>
            <person name="Abrahante J.E."/>
            <person name="Garbe J."/>
        </authorList>
    </citation>
    <scope>NUCLEOTIDE SEQUENCE</scope>
    <source>
        <strain evidence="2">Duluth1</strain>
        <tissue evidence="2">Whole animal</tissue>
    </source>
</reference>
<feature type="transmembrane region" description="Helical" evidence="1">
    <location>
        <begin position="7"/>
        <end position="26"/>
    </location>
</feature>
<gene>
    <name evidence="2" type="ORF">DPMN_191593</name>
</gene>
<keyword evidence="1" id="KW-0472">Membrane</keyword>
<comment type="caution">
    <text evidence="2">The sequence shown here is derived from an EMBL/GenBank/DDBJ whole genome shotgun (WGS) entry which is preliminary data.</text>
</comment>
<reference evidence="2" key="1">
    <citation type="journal article" date="2019" name="bioRxiv">
        <title>The Genome of the Zebra Mussel, Dreissena polymorpha: A Resource for Invasive Species Research.</title>
        <authorList>
            <person name="McCartney M.A."/>
            <person name="Auch B."/>
            <person name="Kono T."/>
            <person name="Mallez S."/>
            <person name="Zhang Y."/>
            <person name="Obille A."/>
            <person name="Becker A."/>
            <person name="Abrahante J.E."/>
            <person name="Garbe J."/>
            <person name="Badalamenti J.P."/>
            <person name="Herman A."/>
            <person name="Mangelson H."/>
            <person name="Liachko I."/>
            <person name="Sullivan S."/>
            <person name="Sone E.D."/>
            <person name="Koren S."/>
            <person name="Silverstein K.A.T."/>
            <person name="Beckman K.B."/>
            <person name="Gohl D.M."/>
        </authorList>
    </citation>
    <scope>NUCLEOTIDE SEQUENCE</scope>
    <source>
        <strain evidence="2">Duluth1</strain>
        <tissue evidence="2">Whole animal</tissue>
    </source>
</reference>
<keyword evidence="3" id="KW-1185">Reference proteome</keyword>
<evidence type="ECO:0000313" key="3">
    <source>
        <dbReference type="Proteomes" id="UP000828390"/>
    </source>
</evidence>
<sequence>MLQVQRRIILATSVSFNTHALVFIIINITTTNTTTTTIIIIIIIIIIIHPLTSLAVGGK</sequence>
<accession>A0A9D4BFZ7</accession>
<organism evidence="2 3">
    <name type="scientific">Dreissena polymorpha</name>
    <name type="common">Zebra mussel</name>
    <name type="synonym">Mytilus polymorpha</name>
    <dbReference type="NCBI Taxonomy" id="45954"/>
    <lineage>
        <taxon>Eukaryota</taxon>
        <taxon>Metazoa</taxon>
        <taxon>Spiralia</taxon>
        <taxon>Lophotrochozoa</taxon>
        <taxon>Mollusca</taxon>
        <taxon>Bivalvia</taxon>
        <taxon>Autobranchia</taxon>
        <taxon>Heteroconchia</taxon>
        <taxon>Euheterodonta</taxon>
        <taxon>Imparidentia</taxon>
        <taxon>Neoheterodontei</taxon>
        <taxon>Myida</taxon>
        <taxon>Dreissenoidea</taxon>
        <taxon>Dreissenidae</taxon>
        <taxon>Dreissena</taxon>
    </lineage>
</organism>
<protein>
    <submittedName>
        <fullName evidence="2">Uncharacterized protein</fullName>
    </submittedName>
</protein>
<evidence type="ECO:0000313" key="2">
    <source>
        <dbReference type="EMBL" id="KAH3692237.1"/>
    </source>
</evidence>
<feature type="transmembrane region" description="Helical" evidence="1">
    <location>
        <begin position="38"/>
        <end position="57"/>
    </location>
</feature>
<dbReference type="AlphaFoldDB" id="A0A9D4BFZ7"/>
<proteinExistence type="predicted"/>
<keyword evidence="1" id="KW-0812">Transmembrane</keyword>